<organism evidence="7 8">
    <name type="scientific">Roseomonas mucosa</name>
    <dbReference type="NCBI Taxonomy" id="207340"/>
    <lineage>
        <taxon>Bacteria</taxon>
        <taxon>Pseudomonadati</taxon>
        <taxon>Pseudomonadota</taxon>
        <taxon>Alphaproteobacteria</taxon>
        <taxon>Acetobacterales</taxon>
        <taxon>Roseomonadaceae</taxon>
        <taxon>Roseomonas</taxon>
    </lineage>
</organism>
<dbReference type="PANTHER" id="PTHR30561">
    <property type="entry name" value="SMR FAMILY PROTON-DEPENDENT DRUG EFFLUX TRANSPORTER SUGE"/>
    <property type="match status" value="1"/>
</dbReference>
<keyword evidence="2" id="KW-1003">Cell membrane</keyword>
<feature type="transmembrane region" description="Helical" evidence="6">
    <location>
        <begin position="55"/>
        <end position="78"/>
    </location>
</feature>
<dbReference type="InterPro" id="IPR000390">
    <property type="entry name" value="Small_drug/metabolite_transptr"/>
</dbReference>
<dbReference type="EMBL" id="LLWF02000042">
    <property type="protein sequence ID" value="ONH82767.1"/>
    <property type="molecule type" value="Genomic_DNA"/>
</dbReference>
<dbReference type="InterPro" id="IPR037185">
    <property type="entry name" value="EmrE-like"/>
</dbReference>
<dbReference type="GO" id="GO:0022857">
    <property type="term" value="F:transmembrane transporter activity"/>
    <property type="evidence" value="ECO:0007669"/>
    <property type="project" value="InterPro"/>
</dbReference>
<evidence type="ECO:0008006" key="9">
    <source>
        <dbReference type="Google" id="ProtNLM"/>
    </source>
</evidence>
<evidence type="ECO:0000256" key="1">
    <source>
        <dbReference type="ARBA" id="ARBA00004651"/>
    </source>
</evidence>
<evidence type="ECO:0000256" key="2">
    <source>
        <dbReference type="ARBA" id="ARBA00022475"/>
    </source>
</evidence>
<reference evidence="7" key="1">
    <citation type="submission" date="2016-12" db="EMBL/GenBank/DDBJ databases">
        <title>Draft genome sequence of Roseomonas mucosa strain AU37, isolated from a peripheral intravenous catheter.</title>
        <authorList>
            <person name="Choudhury M.A."/>
            <person name="Sidjabat H.E."/>
            <person name="Wailan A.M."/>
            <person name="Zhang L."/>
            <person name="Marsh N.M."/>
            <person name="Rickard C.M."/>
            <person name="Davies M."/>
            <person name="Mcmillan D.J."/>
        </authorList>
    </citation>
    <scope>NUCLEOTIDE SEQUENCE [LARGE SCALE GENOMIC DNA]</scope>
    <source>
        <strain evidence="7">AU37</strain>
    </source>
</reference>
<keyword evidence="5 6" id="KW-0472">Membrane</keyword>
<evidence type="ECO:0000313" key="7">
    <source>
        <dbReference type="EMBL" id="ONH82767.1"/>
    </source>
</evidence>
<dbReference type="AlphaFoldDB" id="A0A1S8D4K9"/>
<keyword evidence="3 6" id="KW-0812">Transmembrane</keyword>
<dbReference type="GO" id="GO:0005886">
    <property type="term" value="C:plasma membrane"/>
    <property type="evidence" value="ECO:0007669"/>
    <property type="project" value="UniProtKB-SubCell"/>
</dbReference>
<dbReference type="SUPFAM" id="SSF103481">
    <property type="entry name" value="Multidrug resistance efflux transporter EmrE"/>
    <property type="match status" value="1"/>
</dbReference>
<dbReference type="OrthoDB" id="7305588at2"/>
<dbReference type="Gene3D" id="1.10.3730.20">
    <property type="match status" value="1"/>
</dbReference>
<evidence type="ECO:0000313" key="8">
    <source>
        <dbReference type="Proteomes" id="UP000054844"/>
    </source>
</evidence>
<evidence type="ECO:0000256" key="4">
    <source>
        <dbReference type="ARBA" id="ARBA00022989"/>
    </source>
</evidence>
<name>A0A1S8D4K9_9PROT</name>
<comment type="subcellular location">
    <subcellularLocation>
        <location evidence="1">Cell membrane</location>
        <topology evidence="1">Multi-pass membrane protein</topology>
    </subcellularLocation>
</comment>
<feature type="transmembrane region" description="Helical" evidence="6">
    <location>
        <begin position="84"/>
        <end position="102"/>
    </location>
</feature>
<feature type="transmembrane region" description="Helical" evidence="6">
    <location>
        <begin position="109"/>
        <end position="126"/>
    </location>
</feature>
<evidence type="ECO:0000256" key="3">
    <source>
        <dbReference type="ARBA" id="ARBA00022692"/>
    </source>
</evidence>
<protein>
    <recommendedName>
        <fullName evidence="9">EamA domain-containing protein</fullName>
    </recommendedName>
</protein>
<comment type="caution">
    <text evidence="7">The sequence shown here is derived from an EMBL/GenBank/DDBJ whole genome shotgun (WGS) entry which is preliminary data.</text>
</comment>
<accession>A0A1S8D4K9</accession>
<keyword evidence="8" id="KW-1185">Reference proteome</keyword>
<evidence type="ECO:0000256" key="6">
    <source>
        <dbReference type="SAM" id="Phobius"/>
    </source>
</evidence>
<keyword evidence="4 6" id="KW-1133">Transmembrane helix</keyword>
<evidence type="ECO:0000256" key="5">
    <source>
        <dbReference type="ARBA" id="ARBA00023136"/>
    </source>
</evidence>
<proteinExistence type="predicted"/>
<dbReference type="Proteomes" id="UP000054844">
    <property type="component" value="Unassembled WGS sequence"/>
</dbReference>
<gene>
    <name evidence="7" type="ORF">APZ41_012905</name>
</gene>
<dbReference type="PANTHER" id="PTHR30561:SF9">
    <property type="entry name" value="4-AMINO-4-DEOXY-L-ARABINOSE-PHOSPHOUNDECAPRENOL FLIPPASE SUBUNIT ARNF-RELATED"/>
    <property type="match status" value="1"/>
</dbReference>
<sequence>MARRAAGTEFPMSAMILTFWMLNILLDTGGQLAFKAAARTGGDGMARWRAMAARPWLWLGLGCYVAEFVVWLAFLSLVPLSDGVLLGSVNIIAIMIAGRFLFGEALTRLRVAGILLVAFGVAVVGIG</sequence>
<dbReference type="STRING" id="207340.APZ41_012905"/>